<keyword evidence="3" id="KW-1185">Reference proteome</keyword>
<dbReference type="InterPro" id="IPR026960">
    <property type="entry name" value="RVT-Znf"/>
</dbReference>
<dbReference type="Proteomes" id="UP001396334">
    <property type="component" value="Unassembled WGS sequence"/>
</dbReference>
<proteinExistence type="predicted"/>
<dbReference type="Pfam" id="PF13966">
    <property type="entry name" value="zf-RVT"/>
    <property type="match status" value="1"/>
</dbReference>
<comment type="caution">
    <text evidence="2">The sequence shown here is derived from an EMBL/GenBank/DDBJ whole genome shotgun (WGS) entry which is preliminary data.</text>
</comment>
<organism evidence="2 3">
    <name type="scientific">Hibiscus sabdariffa</name>
    <name type="common">roselle</name>
    <dbReference type="NCBI Taxonomy" id="183260"/>
    <lineage>
        <taxon>Eukaryota</taxon>
        <taxon>Viridiplantae</taxon>
        <taxon>Streptophyta</taxon>
        <taxon>Embryophyta</taxon>
        <taxon>Tracheophyta</taxon>
        <taxon>Spermatophyta</taxon>
        <taxon>Magnoliopsida</taxon>
        <taxon>eudicotyledons</taxon>
        <taxon>Gunneridae</taxon>
        <taxon>Pentapetalae</taxon>
        <taxon>rosids</taxon>
        <taxon>malvids</taxon>
        <taxon>Malvales</taxon>
        <taxon>Malvaceae</taxon>
        <taxon>Malvoideae</taxon>
        <taxon>Hibiscus</taxon>
    </lineage>
</organism>
<name>A0ABR2QJC4_9ROSI</name>
<reference evidence="2 3" key="1">
    <citation type="journal article" date="2024" name="G3 (Bethesda)">
        <title>Genome assembly of Hibiscus sabdariffa L. provides insights into metabolisms of medicinal natural products.</title>
        <authorList>
            <person name="Kim T."/>
        </authorList>
    </citation>
    <scope>NUCLEOTIDE SEQUENCE [LARGE SCALE GENOMIC DNA]</scope>
    <source>
        <strain evidence="2">TK-2024</strain>
        <tissue evidence="2">Old leaves</tissue>
    </source>
</reference>
<evidence type="ECO:0000313" key="2">
    <source>
        <dbReference type="EMBL" id="KAK9000765.1"/>
    </source>
</evidence>
<sequence>MATTNGSMEKDIWRLVLSKLAPSKVEAFLWKAIKGRLPVGTELLKHNINVPWSGKCILCSREAETVSHLLCHCHVASKVWQKWCEVWNICLVMPGDLSGFLRWWNSQPKLPSLKAVWKMIFNETIWTIWRCRNEALFNAKYCNEFRSVSGVPLSGLRCYFRSLISLEIHISLDTSQRLEFSRVAKGVYRLPLECLLAAKCGNSIVKSMVCGSLG</sequence>
<dbReference type="EMBL" id="JBBPBN010000037">
    <property type="protein sequence ID" value="KAK9000765.1"/>
    <property type="molecule type" value="Genomic_DNA"/>
</dbReference>
<evidence type="ECO:0000313" key="3">
    <source>
        <dbReference type="Proteomes" id="UP001396334"/>
    </source>
</evidence>
<evidence type="ECO:0000259" key="1">
    <source>
        <dbReference type="Pfam" id="PF13966"/>
    </source>
</evidence>
<feature type="domain" description="Reverse transcriptase zinc-binding" evidence="1">
    <location>
        <begin position="8"/>
        <end position="80"/>
    </location>
</feature>
<protein>
    <recommendedName>
        <fullName evidence="1">Reverse transcriptase zinc-binding domain-containing protein</fullName>
    </recommendedName>
</protein>
<accession>A0ABR2QJC4</accession>
<gene>
    <name evidence="2" type="ORF">V6N11_081252</name>
</gene>